<dbReference type="PROSITE" id="PS00216">
    <property type="entry name" value="SUGAR_TRANSPORT_1"/>
    <property type="match status" value="1"/>
</dbReference>
<feature type="transmembrane region" description="Helical" evidence="8">
    <location>
        <begin position="80"/>
        <end position="104"/>
    </location>
</feature>
<feature type="transmembrane region" description="Helical" evidence="8">
    <location>
        <begin position="216"/>
        <end position="237"/>
    </location>
</feature>
<dbReference type="InterPro" id="IPR005828">
    <property type="entry name" value="MFS_sugar_transport-like"/>
</dbReference>
<feature type="transmembrane region" description="Helical" evidence="8">
    <location>
        <begin position="378"/>
        <end position="398"/>
    </location>
</feature>
<dbReference type="InterPro" id="IPR020846">
    <property type="entry name" value="MFS_dom"/>
</dbReference>
<proteinExistence type="predicted"/>
<organism evidence="10 11">
    <name type="scientific">Sinomonas cellulolyticus</name>
    <dbReference type="NCBI Taxonomy" id="2801916"/>
    <lineage>
        <taxon>Bacteria</taxon>
        <taxon>Bacillati</taxon>
        <taxon>Actinomycetota</taxon>
        <taxon>Actinomycetes</taxon>
        <taxon>Micrococcales</taxon>
        <taxon>Micrococcaceae</taxon>
        <taxon>Sinomonas</taxon>
    </lineage>
</organism>
<dbReference type="PANTHER" id="PTHR43528">
    <property type="entry name" value="ALPHA-KETOGLUTARATE PERMEASE"/>
    <property type="match status" value="1"/>
</dbReference>
<dbReference type="InterPro" id="IPR051084">
    <property type="entry name" value="H+-coupled_symporters"/>
</dbReference>
<feature type="domain" description="Major facilitator superfamily (MFS) profile" evidence="9">
    <location>
        <begin position="44"/>
        <end position="464"/>
    </location>
</feature>
<evidence type="ECO:0000256" key="3">
    <source>
        <dbReference type="ARBA" id="ARBA00022475"/>
    </source>
</evidence>
<reference evidence="10 11" key="1">
    <citation type="submission" date="2021-01" db="EMBL/GenBank/DDBJ databases">
        <title>Genome public.</title>
        <authorList>
            <person name="Liu C."/>
            <person name="Sun Q."/>
        </authorList>
    </citation>
    <scope>NUCLEOTIDE SEQUENCE [LARGE SCALE GENOMIC DNA]</scope>
    <source>
        <strain evidence="10 11">JC656</strain>
    </source>
</reference>
<evidence type="ECO:0000259" key="9">
    <source>
        <dbReference type="PROSITE" id="PS50850"/>
    </source>
</evidence>
<name>A0ABS1K5G9_9MICC</name>
<dbReference type="Proteomes" id="UP000639051">
    <property type="component" value="Unassembled WGS sequence"/>
</dbReference>
<protein>
    <submittedName>
        <fullName evidence="10">MFS transporter</fullName>
    </submittedName>
</protein>
<keyword evidence="2" id="KW-0813">Transport</keyword>
<accession>A0ABS1K5G9</accession>
<evidence type="ECO:0000256" key="4">
    <source>
        <dbReference type="ARBA" id="ARBA00022692"/>
    </source>
</evidence>
<keyword evidence="3" id="KW-1003">Cell membrane</keyword>
<sequence>MSRDQRQMTDQQPRQRRTQRVVFRKRRLRVDDVNVVDQPMLKRAIGGTIVGNTMEWFDVGVFGYLITTMGPVFLPEADRTVQTLFLLGTFAATFIARPAGGVFFGWLGDKIGRQRVLAMTLIMMAASTFALGLLPGYAQIGLWAAVLLVVIKLLQGFSTGGEYAGATTFVSEYAADKRRGFLASFLDMGSYMGFALGAAIVSALQMTLGQDAMEAYGWRIPFLIAGPLGAIAIWFRLRIEESPAFKTALEAQENATHELAKNDENAAKGPLAIVRAYWREILVAMILVAAANTVGYALTSYMPTYLTVSKGYDPLHGTLLTIPVLVVMSLCIPLTGKLSDRIGRRPVLWIGALSTVVLSVPAFMLIGVGAVWTTLAGLALVAFPVTFYVANLASALPAQFPTASRYGAMGIAYNFAVAIFGGTTPFIIDALIQSTGNDMMPAYYLMATSVVGAVAIWFLHESAQRPLPGSLPSVDTAAEAREVVAHQEEDPLIDLTHMPLTEVPVAVADDGVALQLPLDHPAAVEAAQEKGVDLEATALEAQVSGEAPVASGPVSGQVPVVAGASAAPAAR</sequence>
<dbReference type="Gene3D" id="1.20.1250.20">
    <property type="entry name" value="MFS general substrate transporter like domains"/>
    <property type="match status" value="2"/>
</dbReference>
<feature type="transmembrane region" description="Helical" evidence="8">
    <location>
        <begin position="347"/>
        <end position="372"/>
    </location>
</feature>
<dbReference type="SUPFAM" id="SSF103473">
    <property type="entry name" value="MFS general substrate transporter"/>
    <property type="match status" value="1"/>
</dbReference>
<comment type="subcellular location">
    <subcellularLocation>
        <location evidence="1">Cell membrane</location>
        <topology evidence="1">Multi-pass membrane protein</topology>
    </subcellularLocation>
</comment>
<gene>
    <name evidence="10" type="ORF">JJE72_14015</name>
</gene>
<evidence type="ECO:0000313" key="10">
    <source>
        <dbReference type="EMBL" id="MBL0706607.1"/>
    </source>
</evidence>
<feature type="transmembrane region" description="Helical" evidence="8">
    <location>
        <begin position="440"/>
        <end position="459"/>
    </location>
</feature>
<keyword evidence="5" id="KW-0769">Symport</keyword>
<evidence type="ECO:0000313" key="11">
    <source>
        <dbReference type="Proteomes" id="UP000639051"/>
    </source>
</evidence>
<dbReference type="InterPro" id="IPR036259">
    <property type="entry name" value="MFS_trans_sf"/>
</dbReference>
<keyword evidence="4 8" id="KW-0812">Transmembrane</keyword>
<feature type="transmembrane region" description="Helical" evidence="8">
    <location>
        <begin position="140"/>
        <end position="160"/>
    </location>
</feature>
<keyword evidence="6 8" id="KW-1133">Transmembrane helix</keyword>
<dbReference type="InterPro" id="IPR005829">
    <property type="entry name" value="Sugar_transporter_CS"/>
</dbReference>
<feature type="transmembrane region" description="Helical" evidence="8">
    <location>
        <begin position="116"/>
        <end position="134"/>
    </location>
</feature>
<feature type="transmembrane region" description="Helical" evidence="8">
    <location>
        <begin position="410"/>
        <end position="428"/>
    </location>
</feature>
<evidence type="ECO:0000256" key="6">
    <source>
        <dbReference type="ARBA" id="ARBA00022989"/>
    </source>
</evidence>
<dbReference type="Pfam" id="PF00083">
    <property type="entry name" value="Sugar_tr"/>
    <property type="match status" value="1"/>
</dbReference>
<evidence type="ECO:0000256" key="7">
    <source>
        <dbReference type="ARBA" id="ARBA00023136"/>
    </source>
</evidence>
<feature type="transmembrane region" description="Helical" evidence="8">
    <location>
        <begin position="181"/>
        <end position="204"/>
    </location>
</feature>
<comment type="caution">
    <text evidence="10">The sequence shown here is derived from an EMBL/GenBank/DDBJ whole genome shotgun (WGS) entry which is preliminary data.</text>
</comment>
<keyword evidence="7 8" id="KW-0472">Membrane</keyword>
<dbReference type="PANTHER" id="PTHR43528:SF1">
    <property type="entry name" value="ALPHA-KETOGLUTARATE PERMEASE"/>
    <property type="match status" value="1"/>
</dbReference>
<evidence type="ECO:0000256" key="1">
    <source>
        <dbReference type="ARBA" id="ARBA00004651"/>
    </source>
</evidence>
<evidence type="ECO:0000256" key="8">
    <source>
        <dbReference type="SAM" id="Phobius"/>
    </source>
</evidence>
<evidence type="ECO:0000256" key="5">
    <source>
        <dbReference type="ARBA" id="ARBA00022847"/>
    </source>
</evidence>
<dbReference type="PROSITE" id="PS00217">
    <property type="entry name" value="SUGAR_TRANSPORT_2"/>
    <property type="match status" value="1"/>
</dbReference>
<dbReference type="EMBL" id="JAERRC010000032">
    <property type="protein sequence ID" value="MBL0706607.1"/>
    <property type="molecule type" value="Genomic_DNA"/>
</dbReference>
<evidence type="ECO:0000256" key="2">
    <source>
        <dbReference type="ARBA" id="ARBA00022448"/>
    </source>
</evidence>
<feature type="transmembrane region" description="Helical" evidence="8">
    <location>
        <begin position="314"/>
        <end position="335"/>
    </location>
</feature>
<feature type="transmembrane region" description="Helical" evidence="8">
    <location>
        <begin position="281"/>
        <end position="302"/>
    </location>
</feature>
<keyword evidence="11" id="KW-1185">Reference proteome</keyword>
<dbReference type="PROSITE" id="PS50850">
    <property type="entry name" value="MFS"/>
    <property type="match status" value="1"/>
</dbReference>